<feature type="region of interest" description="Disordered" evidence="2">
    <location>
        <begin position="1"/>
        <end position="66"/>
    </location>
</feature>
<dbReference type="GO" id="GO:0008270">
    <property type="term" value="F:zinc ion binding"/>
    <property type="evidence" value="ECO:0007669"/>
    <property type="project" value="UniProtKB-KW"/>
</dbReference>
<keyword evidence="5" id="KW-1185">Reference proteome</keyword>
<dbReference type="PANTHER" id="PTHR15503">
    <property type="entry name" value="LDOC1 RELATED"/>
    <property type="match status" value="1"/>
</dbReference>
<feature type="compositionally biased region" description="Low complexity" evidence="2">
    <location>
        <begin position="148"/>
        <end position="174"/>
    </location>
</feature>
<dbReference type="Pfam" id="PF08284">
    <property type="entry name" value="RVP_2"/>
    <property type="match status" value="1"/>
</dbReference>
<dbReference type="SMART" id="SM00343">
    <property type="entry name" value="ZnF_C2HC"/>
    <property type="match status" value="1"/>
</dbReference>
<dbReference type="PROSITE" id="PS50158">
    <property type="entry name" value="ZF_CCHC"/>
    <property type="match status" value="1"/>
</dbReference>
<gene>
    <name evidence="4" type="ORF">ACH5RR_023609</name>
</gene>
<protein>
    <recommendedName>
        <fullName evidence="3">CCHC-type domain-containing protein</fullName>
    </recommendedName>
</protein>
<name>A0ABD2ZF08_9GENT</name>
<feature type="region of interest" description="Disordered" evidence="2">
    <location>
        <begin position="90"/>
        <end position="183"/>
    </location>
</feature>
<dbReference type="InterPro" id="IPR001878">
    <property type="entry name" value="Znf_CCHC"/>
</dbReference>
<evidence type="ECO:0000313" key="5">
    <source>
        <dbReference type="Proteomes" id="UP001630127"/>
    </source>
</evidence>
<feature type="compositionally biased region" description="Low complexity" evidence="2">
    <location>
        <begin position="113"/>
        <end position="130"/>
    </location>
</feature>
<evidence type="ECO:0000256" key="1">
    <source>
        <dbReference type="PROSITE-ProRule" id="PRU00047"/>
    </source>
</evidence>
<proteinExistence type="predicted"/>
<evidence type="ECO:0000259" key="3">
    <source>
        <dbReference type="PROSITE" id="PS50158"/>
    </source>
</evidence>
<keyword evidence="1" id="KW-0479">Metal-binding</keyword>
<dbReference type="CDD" id="cd00303">
    <property type="entry name" value="retropepsin_like"/>
    <property type="match status" value="1"/>
</dbReference>
<dbReference type="EMBL" id="JBJUIK010000010">
    <property type="protein sequence ID" value="KAL3516707.1"/>
    <property type="molecule type" value="Genomic_DNA"/>
</dbReference>
<dbReference type="Gene3D" id="4.10.60.10">
    <property type="entry name" value="Zinc finger, CCHC-type"/>
    <property type="match status" value="1"/>
</dbReference>
<feature type="compositionally biased region" description="Polar residues" evidence="2">
    <location>
        <begin position="101"/>
        <end position="112"/>
    </location>
</feature>
<feature type="domain" description="CCHC-type" evidence="3">
    <location>
        <begin position="201"/>
        <end position="216"/>
    </location>
</feature>
<dbReference type="AlphaFoldDB" id="A0ABD2ZF08"/>
<comment type="caution">
    <text evidence="4">The sequence shown here is derived from an EMBL/GenBank/DDBJ whole genome shotgun (WGS) entry which is preliminary data.</text>
</comment>
<keyword evidence="1" id="KW-0863">Zinc-finger</keyword>
<feature type="compositionally biased region" description="Basic and acidic residues" evidence="2">
    <location>
        <begin position="90"/>
        <end position="100"/>
    </location>
</feature>
<dbReference type="InterPro" id="IPR032567">
    <property type="entry name" value="RTL1-rel"/>
</dbReference>
<sequence>MPPRTRYGFRGRGRGSAQQDPQSGERPAGGNPLQEIPVVESASENVTRPAIHPRNEAGPSAPSPLTGQPVVDCGAIAAVVAQVIRQLDSERGVRRNRDTFQRGQSSAPAQTGQTSRPFQSQSQSRRQSARTVTLAPPAGNRSRGRQGGFSRRGPSTRSSVSSSVWSQPQRSQSVTVQQPSPPCRSCGRLHFGECYWRTGACFNCGEREHLIRDCPKVAPNRGQTSGVQGGPLEDKRQRTQARVHALSQQQADQTDPVVAGTILVNSIPAYALFDCGASHSFVTRCFLRCLSDKPRWLEDPYRVGTPDGKVLESRFVFGRLSVRVL</sequence>
<evidence type="ECO:0000256" key="2">
    <source>
        <dbReference type="SAM" id="MobiDB-lite"/>
    </source>
</evidence>
<accession>A0ABD2ZF08</accession>
<dbReference type="Pfam" id="PF00098">
    <property type="entry name" value="zf-CCHC"/>
    <property type="match status" value="1"/>
</dbReference>
<dbReference type="Proteomes" id="UP001630127">
    <property type="component" value="Unassembled WGS sequence"/>
</dbReference>
<reference evidence="4 5" key="1">
    <citation type="submission" date="2024-11" db="EMBL/GenBank/DDBJ databases">
        <title>A near-complete genome assembly of Cinchona calisaya.</title>
        <authorList>
            <person name="Lian D.C."/>
            <person name="Zhao X.W."/>
            <person name="Wei L."/>
        </authorList>
    </citation>
    <scope>NUCLEOTIDE SEQUENCE [LARGE SCALE GENOMIC DNA]</scope>
    <source>
        <tissue evidence="4">Nenye</tissue>
    </source>
</reference>
<dbReference type="PANTHER" id="PTHR15503:SF45">
    <property type="entry name" value="RNA-DIRECTED DNA POLYMERASE HOMOLOG"/>
    <property type="match status" value="1"/>
</dbReference>
<evidence type="ECO:0000313" key="4">
    <source>
        <dbReference type="EMBL" id="KAL3516707.1"/>
    </source>
</evidence>
<organism evidence="4 5">
    <name type="scientific">Cinchona calisaya</name>
    <dbReference type="NCBI Taxonomy" id="153742"/>
    <lineage>
        <taxon>Eukaryota</taxon>
        <taxon>Viridiplantae</taxon>
        <taxon>Streptophyta</taxon>
        <taxon>Embryophyta</taxon>
        <taxon>Tracheophyta</taxon>
        <taxon>Spermatophyta</taxon>
        <taxon>Magnoliopsida</taxon>
        <taxon>eudicotyledons</taxon>
        <taxon>Gunneridae</taxon>
        <taxon>Pentapetalae</taxon>
        <taxon>asterids</taxon>
        <taxon>lamiids</taxon>
        <taxon>Gentianales</taxon>
        <taxon>Rubiaceae</taxon>
        <taxon>Cinchonoideae</taxon>
        <taxon>Cinchoneae</taxon>
        <taxon>Cinchona</taxon>
    </lineage>
</organism>
<keyword evidence="1" id="KW-0862">Zinc</keyword>